<reference evidence="4" key="1">
    <citation type="submission" date="2015-09" db="EMBL/GenBank/DDBJ databases">
        <authorList>
            <person name="Bertelli C."/>
        </authorList>
    </citation>
    <scope>NUCLEOTIDE SEQUENCE [LARGE SCALE GENOMIC DNA]</scope>
    <source>
        <strain evidence="4">KNic</strain>
    </source>
</reference>
<accession>A0A0U5JD89</accession>
<organism evidence="3 4">
    <name type="scientific">Candidatus Protochlamydia naegleriophila</name>
    <dbReference type="NCBI Taxonomy" id="389348"/>
    <lineage>
        <taxon>Bacteria</taxon>
        <taxon>Pseudomonadati</taxon>
        <taxon>Chlamydiota</taxon>
        <taxon>Chlamydiia</taxon>
        <taxon>Parachlamydiales</taxon>
        <taxon>Parachlamydiaceae</taxon>
        <taxon>Candidatus Protochlamydia</taxon>
    </lineage>
</organism>
<dbReference type="AlphaFoldDB" id="A0A0U5JD89"/>
<dbReference type="InterPro" id="IPR011250">
    <property type="entry name" value="OMP/PagP_B-barrel"/>
</dbReference>
<dbReference type="EMBL" id="LN879502">
    <property type="protein sequence ID" value="CUI17945.1"/>
    <property type="molecule type" value="Genomic_DNA"/>
</dbReference>
<name>A0A0U5JD89_9BACT</name>
<dbReference type="Gene3D" id="2.40.160.20">
    <property type="match status" value="1"/>
</dbReference>
<protein>
    <recommendedName>
        <fullName evidence="2">Outer membrane protein beta-barrel domain-containing protein</fullName>
    </recommendedName>
</protein>
<dbReference type="Proteomes" id="UP000069902">
    <property type="component" value="Chromosome cPNK"/>
</dbReference>
<evidence type="ECO:0000256" key="1">
    <source>
        <dbReference type="ARBA" id="ARBA00022729"/>
    </source>
</evidence>
<keyword evidence="4" id="KW-1185">Reference proteome</keyword>
<dbReference type="PATRIC" id="fig|389348.3.peg.2630"/>
<sequence length="205" mass="23285">MNPRTLILTLLFFSNQVFCESLDESFSCIELSKAKGIYIEAIGGASHANKKQVGAQFYPGYYAGGVVGYKFSNRFKLEGELSYQRANIRFIKDGEPDAHLYYARGHLKTCLYMINLLTNFDFSLPFVPYFGSGCGYARNDGKWSGSHSGLDQHTTFKKREVAFQGIMGVKYRFRKAIEIGIDYRYILFGRNEKCQRVGLALTGFF</sequence>
<proteinExistence type="predicted"/>
<dbReference type="SUPFAM" id="SSF56925">
    <property type="entry name" value="OMPA-like"/>
    <property type="match status" value="1"/>
</dbReference>
<feature type="domain" description="Outer membrane protein beta-barrel" evidence="2">
    <location>
        <begin position="34"/>
        <end position="190"/>
    </location>
</feature>
<dbReference type="STRING" id="389348.PNK_2348"/>
<dbReference type="KEGG" id="pnl:PNK_2348"/>
<evidence type="ECO:0000313" key="4">
    <source>
        <dbReference type="Proteomes" id="UP000069902"/>
    </source>
</evidence>
<keyword evidence="1" id="KW-0732">Signal</keyword>
<evidence type="ECO:0000259" key="2">
    <source>
        <dbReference type="Pfam" id="PF13505"/>
    </source>
</evidence>
<dbReference type="RefSeq" id="WP_059062180.1">
    <property type="nucleotide sequence ID" value="NZ_LN879502.1"/>
</dbReference>
<evidence type="ECO:0000313" key="3">
    <source>
        <dbReference type="EMBL" id="CUI17945.1"/>
    </source>
</evidence>
<gene>
    <name evidence="3" type="ORF">PNK_2348</name>
</gene>
<dbReference type="InterPro" id="IPR027385">
    <property type="entry name" value="Beta-barrel_OMP"/>
</dbReference>
<dbReference type="Pfam" id="PF13505">
    <property type="entry name" value="OMP_b-brl"/>
    <property type="match status" value="1"/>
</dbReference>
<dbReference type="InParanoid" id="A0A0U5JD89"/>